<dbReference type="PANTHER" id="PTHR43194:SF2">
    <property type="entry name" value="PEROXISOMAL MEMBRANE PROTEIN LPX1"/>
    <property type="match status" value="1"/>
</dbReference>
<organism evidence="2 3">
    <name type="scientific">Leptomonas pyrrhocoris</name>
    <name type="common">Firebug parasite</name>
    <dbReference type="NCBI Taxonomy" id="157538"/>
    <lineage>
        <taxon>Eukaryota</taxon>
        <taxon>Discoba</taxon>
        <taxon>Euglenozoa</taxon>
        <taxon>Kinetoplastea</taxon>
        <taxon>Metakinetoplastina</taxon>
        <taxon>Trypanosomatida</taxon>
        <taxon>Trypanosomatidae</taxon>
        <taxon>Leishmaniinae</taxon>
        <taxon>Leptomonas</taxon>
    </lineage>
</organism>
<accession>A0A0M9FUM4</accession>
<evidence type="ECO:0000313" key="3">
    <source>
        <dbReference type="Proteomes" id="UP000037923"/>
    </source>
</evidence>
<dbReference type="SUPFAM" id="SSF53474">
    <property type="entry name" value="alpha/beta-Hydrolases"/>
    <property type="match status" value="1"/>
</dbReference>
<dbReference type="PANTHER" id="PTHR43194">
    <property type="entry name" value="HYDROLASE ALPHA/BETA FOLD FAMILY"/>
    <property type="match status" value="1"/>
</dbReference>
<dbReference type="OrthoDB" id="8119704at2759"/>
<dbReference type="AlphaFoldDB" id="A0A0M9FUM4"/>
<dbReference type="RefSeq" id="XP_015654864.1">
    <property type="nucleotide sequence ID" value="XM_015806500.1"/>
</dbReference>
<sequence>MRPLKLASKRFTAKTVNPSAASQLIIAHGLLGNAMNWATAAQRLVEHPTLHDKLRCAHALDMRNHGSSPHSSNHTNAALASDVEAVVLSEQQELHRAFADPAACSTHNSILIGHSMGGLAVAGTLLRRANEDRLLPQSADEYGEDSASRFGSWSADRRRGCSAAMRAVNDEFSFAASQPIADVLYNNAAAAAATSGIASRIPRLGRVSGAIIVDVTPTVRLADRRSSADNVPATLQCMTAVDLSAIHSYEDAHKELARVGMTDKAMRDFVATNIVLSRGDKSQPAHWKCNLPVLAGDYGSFQPTITAWYTAAAKAADAHSAVLTPRRCPLPVLFVFGEKSPYNEPEHRRQISTFFSNATQVVVEGAGHFVHYEKTKEFVEAVAPFIASLTAHP</sequence>
<evidence type="ECO:0000313" key="2">
    <source>
        <dbReference type="EMBL" id="KPA76425.1"/>
    </source>
</evidence>
<keyword evidence="3" id="KW-1185">Reference proteome</keyword>
<dbReference type="Gene3D" id="3.40.50.1820">
    <property type="entry name" value="alpha/beta hydrolase"/>
    <property type="match status" value="2"/>
</dbReference>
<protein>
    <recommendedName>
        <fullName evidence="1">AB hydrolase-1 domain-containing protein</fullName>
    </recommendedName>
</protein>
<dbReference type="OMA" id="PAQWKCN"/>
<dbReference type="EMBL" id="LGTL01000020">
    <property type="protein sequence ID" value="KPA76424.1"/>
    <property type="molecule type" value="Genomic_DNA"/>
</dbReference>
<dbReference type="EMBL" id="LGTL01000020">
    <property type="protein sequence ID" value="KPA76425.1"/>
    <property type="molecule type" value="Genomic_DNA"/>
</dbReference>
<evidence type="ECO:0000259" key="1">
    <source>
        <dbReference type="Pfam" id="PF12697"/>
    </source>
</evidence>
<dbReference type="Proteomes" id="UP000037923">
    <property type="component" value="Unassembled WGS sequence"/>
</dbReference>
<comment type="caution">
    <text evidence="2">The sequence shown here is derived from an EMBL/GenBank/DDBJ whole genome shotgun (WGS) entry which is preliminary data.</text>
</comment>
<reference evidence="2 3" key="1">
    <citation type="submission" date="2015-07" db="EMBL/GenBank/DDBJ databases">
        <title>High-quality genome of monoxenous trypanosomatid Leptomonas pyrrhocoris.</title>
        <authorList>
            <person name="Flegontov P."/>
            <person name="Butenko A."/>
            <person name="Firsov S."/>
            <person name="Vlcek C."/>
            <person name="Logacheva M.D."/>
            <person name="Field M."/>
            <person name="Filatov D."/>
            <person name="Flegontova O."/>
            <person name="Gerasimov E."/>
            <person name="Jackson A.P."/>
            <person name="Kelly S."/>
            <person name="Opperdoes F."/>
            <person name="O'Reilly A."/>
            <person name="Votypka J."/>
            <person name="Yurchenko V."/>
            <person name="Lukes J."/>
        </authorList>
    </citation>
    <scope>NUCLEOTIDE SEQUENCE [LARGE SCALE GENOMIC DNA]</scope>
    <source>
        <strain evidence="2">H10</strain>
    </source>
</reference>
<dbReference type="VEuPathDB" id="TriTrypDB:LpyrH10_20_0740"/>
<dbReference type="InterPro" id="IPR000073">
    <property type="entry name" value="AB_hydrolase_1"/>
</dbReference>
<dbReference type="RefSeq" id="XP_015654863.1">
    <property type="nucleotide sequence ID" value="XM_015806499.1"/>
</dbReference>
<feature type="domain" description="AB hydrolase-1" evidence="1">
    <location>
        <begin position="24"/>
        <end position="381"/>
    </location>
</feature>
<dbReference type="Pfam" id="PF12697">
    <property type="entry name" value="Abhydrolase_6"/>
    <property type="match status" value="1"/>
</dbReference>
<gene>
    <name evidence="2" type="ORF">ABB37_07751</name>
</gene>
<dbReference type="InterPro" id="IPR050228">
    <property type="entry name" value="Carboxylesterase_BioH"/>
</dbReference>
<proteinExistence type="predicted"/>
<dbReference type="GeneID" id="26908036"/>
<name>A0A0M9FUM4_LEPPY</name>
<dbReference type="InterPro" id="IPR029058">
    <property type="entry name" value="AB_hydrolase_fold"/>
</dbReference>